<evidence type="ECO:0000313" key="2">
    <source>
        <dbReference type="Proteomes" id="UP000020218"/>
    </source>
</evidence>
<gene>
    <name evidence="1" type="ORF">AW08_03909</name>
</gene>
<reference evidence="1" key="1">
    <citation type="submission" date="2014-02" db="EMBL/GenBank/DDBJ databases">
        <title>Expanding our view of genomic diversity in Candidatus Accumulibacter clades.</title>
        <authorList>
            <person name="Skennerton C.T."/>
            <person name="Barr J.J."/>
            <person name="Slater F.R."/>
            <person name="Bond P.L."/>
            <person name="Tyson G.W."/>
        </authorList>
    </citation>
    <scope>NUCLEOTIDE SEQUENCE [LARGE SCALE GENOMIC DNA]</scope>
</reference>
<keyword evidence="2" id="KW-1185">Reference proteome</keyword>
<dbReference type="EMBL" id="JFAX01000051">
    <property type="protein sequence ID" value="EXI63722.1"/>
    <property type="molecule type" value="Genomic_DNA"/>
</dbReference>
<dbReference type="PATRIC" id="fig|1454001.3.peg.3947"/>
<organism evidence="1 2">
    <name type="scientific">Candidatus Accumulibacter adjunctus</name>
    <dbReference type="NCBI Taxonomy" id="1454001"/>
    <lineage>
        <taxon>Bacteria</taxon>
        <taxon>Pseudomonadati</taxon>
        <taxon>Pseudomonadota</taxon>
        <taxon>Betaproteobacteria</taxon>
        <taxon>Candidatus Accumulibacter</taxon>
    </lineage>
</organism>
<protein>
    <submittedName>
        <fullName evidence="1">Uncharacterized protein</fullName>
    </submittedName>
</protein>
<sequence length="248" mass="27282">MTEILHTLRQDQNKAMTTAIQATLQRPSFRPETEPLRNAPNSIANLSREQLLGQYRSVQAIECEFGIDPATLPQAAARAAGHVIVAKVMGETIRGARLFRQSYTGKPVWLGRNTRTWHGDDGLRKYASENPVLFLRAAINNIAGYCAEAVAGLSHQASNLDEHFNAALYPEAIGDAVGLPALAVKCVMADFALSTLDVHRRQLDVVRGHLARKRRMTQRDAGRMLAGVKEVCVDDLLENLLSMEGVRS</sequence>
<comment type="caution">
    <text evidence="1">The sequence shown here is derived from an EMBL/GenBank/DDBJ whole genome shotgun (WGS) entry which is preliminary data.</text>
</comment>
<dbReference type="STRING" id="1454001.AW08_03909"/>
<dbReference type="Proteomes" id="UP000020218">
    <property type="component" value="Unassembled WGS sequence"/>
</dbReference>
<dbReference type="AlphaFoldDB" id="A0A011NGM3"/>
<name>A0A011NGM3_9PROT</name>
<accession>A0A011NGM3</accession>
<evidence type="ECO:0000313" key="1">
    <source>
        <dbReference type="EMBL" id="EXI63722.1"/>
    </source>
</evidence>
<proteinExistence type="predicted"/>